<dbReference type="InterPro" id="IPR055735">
    <property type="entry name" value="DUF7311"/>
</dbReference>
<dbReference type="RefSeq" id="WP_177170787.1">
    <property type="nucleotide sequence ID" value="NZ_FOJA01000001.1"/>
</dbReference>
<gene>
    <name evidence="2" type="ORF">SAMN04487945_1275</name>
</gene>
<evidence type="ECO:0000313" key="2">
    <source>
        <dbReference type="EMBL" id="SEW07296.1"/>
    </source>
</evidence>
<dbReference type="EMBL" id="FOJA01000001">
    <property type="protein sequence ID" value="SEW07296.1"/>
    <property type="molecule type" value="Genomic_DNA"/>
</dbReference>
<evidence type="ECO:0000313" key="3">
    <source>
        <dbReference type="Proteomes" id="UP000198518"/>
    </source>
</evidence>
<proteinExistence type="predicted"/>
<keyword evidence="3" id="KW-1185">Reference proteome</keyword>
<feature type="domain" description="DUF7311" evidence="1">
    <location>
        <begin position="3"/>
        <end position="132"/>
    </location>
</feature>
<protein>
    <recommendedName>
        <fullName evidence="1">DUF7311 domain-containing protein</fullName>
    </recommendedName>
</protein>
<dbReference type="OrthoDB" id="253200at2157"/>
<reference evidence="2 3" key="1">
    <citation type="submission" date="2016-10" db="EMBL/GenBank/DDBJ databases">
        <authorList>
            <person name="de Groot N.N."/>
        </authorList>
    </citation>
    <scope>NUCLEOTIDE SEQUENCE [LARGE SCALE GENOMIC DNA]</scope>
    <source>
        <strain evidence="2 3">CGMCC 1.5337</strain>
    </source>
</reference>
<dbReference type="AlphaFoldDB" id="A0A1I0NZH7"/>
<accession>A0A1I0NZH7</accession>
<sequence length="163" mass="16873">MTVRVVAAVVSALALVAVAAPAVDHARERRAAASVEATVEDTADAVRALARHSDPGDRIETAPRRTVHVSLPEATTLAAERGPPRLVARAGNGAETVERLPVEVSVCGDGTTLRGDTTFAYIATDGEPVVVALRGFIRGDGSRAAYACTTGPRPSDARPGLRL</sequence>
<evidence type="ECO:0000259" key="1">
    <source>
        <dbReference type="Pfam" id="PF23993"/>
    </source>
</evidence>
<dbReference type="STRING" id="355548.SAMN04487945_1275"/>
<dbReference type="Pfam" id="PF23993">
    <property type="entry name" value="DUF7311"/>
    <property type="match status" value="1"/>
</dbReference>
<dbReference type="Proteomes" id="UP000198518">
    <property type="component" value="Unassembled WGS sequence"/>
</dbReference>
<name>A0A1I0NZH7_9EURY</name>
<organism evidence="2 3">
    <name type="scientific">Halobacterium jilantaiense</name>
    <dbReference type="NCBI Taxonomy" id="355548"/>
    <lineage>
        <taxon>Archaea</taxon>
        <taxon>Methanobacteriati</taxon>
        <taxon>Methanobacteriota</taxon>
        <taxon>Stenosarchaea group</taxon>
        <taxon>Halobacteria</taxon>
        <taxon>Halobacteriales</taxon>
        <taxon>Halobacteriaceae</taxon>
        <taxon>Halobacterium</taxon>
    </lineage>
</organism>